<dbReference type="EMBL" id="MU274902">
    <property type="protein sequence ID" value="KAI0093359.1"/>
    <property type="molecule type" value="Genomic_DNA"/>
</dbReference>
<proteinExistence type="predicted"/>
<organism evidence="1 2">
    <name type="scientific">Irpex rosettiformis</name>
    <dbReference type="NCBI Taxonomy" id="378272"/>
    <lineage>
        <taxon>Eukaryota</taxon>
        <taxon>Fungi</taxon>
        <taxon>Dikarya</taxon>
        <taxon>Basidiomycota</taxon>
        <taxon>Agaricomycotina</taxon>
        <taxon>Agaricomycetes</taxon>
        <taxon>Polyporales</taxon>
        <taxon>Irpicaceae</taxon>
        <taxon>Irpex</taxon>
    </lineage>
</organism>
<evidence type="ECO:0000313" key="1">
    <source>
        <dbReference type="EMBL" id="KAI0093359.1"/>
    </source>
</evidence>
<protein>
    <submittedName>
        <fullName evidence="1">Uncharacterized protein</fullName>
    </submittedName>
</protein>
<reference evidence="1" key="1">
    <citation type="journal article" date="2021" name="Environ. Microbiol.">
        <title>Gene family expansions and transcriptome signatures uncover fungal adaptations to wood decay.</title>
        <authorList>
            <person name="Hage H."/>
            <person name="Miyauchi S."/>
            <person name="Viragh M."/>
            <person name="Drula E."/>
            <person name="Min B."/>
            <person name="Chaduli D."/>
            <person name="Navarro D."/>
            <person name="Favel A."/>
            <person name="Norest M."/>
            <person name="Lesage-Meessen L."/>
            <person name="Balint B."/>
            <person name="Merenyi Z."/>
            <person name="de Eugenio L."/>
            <person name="Morin E."/>
            <person name="Martinez A.T."/>
            <person name="Baldrian P."/>
            <person name="Stursova M."/>
            <person name="Martinez M.J."/>
            <person name="Novotny C."/>
            <person name="Magnuson J.K."/>
            <person name="Spatafora J.W."/>
            <person name="Maurice S."/>
            <person name="Pangilinan J."/>
            <person name="Andreopoulos W."/>
            <person name="LaButti K."/>
            <person name="Hundley H."/>
            <person name="Na H."/>
            <person name="Kuo A."/>
            <person name="Barry K."/>
            <person name="Lipzen A."/>
            <person name="Henrissat B."/>
            <person name="Riley R."/>
            <person name="Ahrendt S."/>
            <person name="Nagy L.G."/>
            <person name="Grigoriev I.V."/>
            <person name="Martin F."/>
            <person name="Rosso M.N."/>
        </authorList>
    </citation>
    <scope>NUCLEOTIDE SEQUENCE</scope>
    <source>
        <strain evidence="1">CBS 384.51</strain>
    </source>
</reference>
<name>A0ACB8UGG6_9APHY</name>
<accession>A0ACB8UGG6</accession>
<gene>
    <name evidence="1" type="ORF">BDY19DRAFT_990004</name>
</gene>
<keyword evidence="2" id="KW-1185">Reference proteome</keyword>
<dbReference type="Proteomes" id="UP001055072">
    <property type="component" value="Unassembled WGS sequence"/>
</dbReference>
<comment type="caution">
    <text evidence="1">The sequence shown here is derived from an EMBL/GenBank/DDBJ whole genome shotgun (WGS) entry which is preliminary data.</text>
</comment>
<sequence>MVKKAKKLVAEYEANCKLIKMLCYLSMFVYSLKSQPGDQESFNGKIDIGGPKKILATVKDTTNSIDGYTGPPLLRILRRSYPVLFGANIVQ</sequence>
<evidence type="ECO:0000313" key="2">
    <source>
        <dbReference type="Proteomes" id="UP001055072"/>
    </source>
</evidence>